<accession>A0ACC3BYM5</accession>
<evidence type="ECO:0000313" key="1">
    <source>
        <dbReference type="EMBL" id="KAK1862958.1"/>
    </source>
</evidence>
<evidence type="ECO:0000313" key="2">
    <source>
        <dbReference type="Proteomes" id="UP000798662"/>
    </source>
</evidence>
<keyword evidence="2" id="KW-1185">Reference proteome</keyword>
<dbReference type="EMBL" id="CM020619">
    <property type="protein sequence ID" value="KAK1862958.1"/>
    <property type="molecule type" value="Genomic_DNA"/>
</dbReference>
<protein>
    <submittedName>
        <fullName evidence="1">Uncharacterized protein</fullName>
    </submittedName>
</protein>
<organism evidence="1 2">
    <name type="scientific">Pyropia yezoensis</name>
    <name type="common">Susabi-nori</name>
    <name type="synonym">Porphyra yezoensis</name>
    <dbReference type="NCBI Taxonomy" id="2788"/>
    <lineage>
        <taxon>Eukaryota</taxon>
        <taxon>Rhodophyta</taxon>
        <taxon>Bangiophyceae</taxon>
        <taxon>Bangiales</taxon>
        <taxon>Bangiaceae</taxon>
        <taxon>Pyropia</taxon>
    </lineage>
</organism>
<dbReference type="Proteomes" id="UP000798662">
    <property type="component" value="Chromosome 2"/>
</dbReference>
<name>A0ACC3BYM5_PYRYE</name>
<comment type="caution">
    <text evidence="1">The sequence shown here is derived from an EMBL/GenBank/DDBJ whole genome shotgun (WGS) entry which is preliminary data.</text>
</comment>
<sequence>MGLLGAVAVPADPCGGLLPPTGLAAGRPPTAASVASTATAVAAAVASADCQHSSGRCSPEPEFEAVSEPGAAGDRSASPPPLPSPPVAKTAVPVSAVVVARFRAALDALPVAVCRPAAALTMTPAHFLRSRLLPRVDAIRDDEEEEDDGMAAADAMTLASAVAAAADESDSEEEGAFYGVDLGAVASRLWEFHAALPRVRPHFAVKCNPDPVVVSLLAALGASFDCASEPEIAMVAATLGGDPAAVRDRVVYANPCKAASHVAFARSVGVALTTFDNADELVKMAAVAPEARLLLRIATEDAAALCPLSSKFGAALADVPGLLRFGARLGLSIVGVAFHVGSGCTSLASYATALDASRAVFDTAAALGLPPMTVLDIGGGFPGFDGDSSITFDEIVAVVRPRIDELFAPEVDVIAEPGRYLVTSAYSLATQVLSRRLGRPADWGDGCGRGEAAAPHAAATVQYHLGDGVYGSFKDAVILGVHFPPRVLATGTSFAGAGRARQSLHQGGEGATLGGDDGPLVLPSTLCGPTNDPLDVVARGVPLPLLSVGDWLYFDNMGAYTTSLCTGTDETARPPLYYYSSV</sequence>
<reference evidence="1" key="1">
    <citation type="submission" date="2019-11" db="EMBL/GenBank/DDBJ databases">
        <title>Nori genome reveals adaptations in red seaweeds to the harsh intertidal environment.</title>
        <authorList>
            <person name="Wang D."/>
            <person name="Mao Y."/>
        </authorList>
    </citation>
    <scope>NUCLEOTIDE SEQUENCE</scope>
    <source>
        <tissue evidence="1">Gametophyte</tissue>
    </source>
</reference>
<proteinExistence type="predicted"/>
<gene>
    <name evidence="1" type="ORF">I4F81_005524</name>
</gene>